<dbReference type="Pfam" id="PF03572">
    <property type="entry name" value="Peptidase_S41"/>
    <property type="match status" value="1"/>
</dbReference>
<keyword evidence="8" id="KW-1185">Reference proteome</keyword>
<feature type="domain" description="PDZ" evidence="6">
    <location>
        <begin position="75"/>
        <end position="157"/>
    </location>
</feature>
<dbReference type="Gene3D" id="3.90.226.10">
    <property type="entry name" value="2-enoyl-CoA Hydratase, Chain A, domain 1"/>
    <property type="match status" value="1"/>
</dbReference>
<dbReference type="GO" id="GO:0007165">
    <property type="term" value="P:signal transduction"/>
    <property type="evidence" value="ECO:0007669"/>
    <property type="project" value="TreeGrafter"/>
</dbReference>
<evidence type="ECO:0000256" key="3">
    <source>
        <dbReference type="ARBA" id="ARBA00022801"/>
    </source>
</evidence>
<dbReference type="GO" id="GO:0006508">
    <property type="term" value="P:proteolysis"/>
    <property type="evidence" value="ECO:0007669"/>
    <property type="project" value="UniProtKB-KW"/>
</dbReference>
<evidence type="ECO:0000313" key="8">
    <source>
        <dbReference type="Proteomes" id="UP000595564"/>
    </source>
</evidence>
<dbReference type="InterPro" id="IPR036034">
    <property type="entry name" value="PDZ_sf"/>
</dbReference>
<dbReference type="Gene3D" id="3.30.750.44">
    <property type="match status" value="1"/>
</dbReference>
<keyword evidence="4 5" id="KW-0720">Serine protease</keyword>
<proteinExistence type="inferred from homology"/>
<dbReference type="Pfam" id="PF17820">
    <property type="entry name" value="PDZ_6"/>
    <property type="match status" value="1"/>
</dbReference>
<evidence type="ECO:0000256" key="5">
    <source>
        <dbReference type="RuleBase" id="RU004404"/>
    </source>
</evidence>
<dbReference type="InterPro" id="IPR041489">
    <property type="entry name" value="PDZ_6"/>
</dbReference>
<organism evidence="7 8">
    <name type="scientific">Thermotomaculum hydrothermale</name>
    <dbReference type="NCBI Taxonomy" id="981385"/>
    <lineage>
        <taxon>Bacteria</taxon>
        <taxon>Pseudomonadati</taxon>
        <taxon>Acidobacteriota</taxon>
        <taxon>Holophagae</taxon>
        <taxon>Thermotomaculales</taxon>
        <taxon>Thermotomaculaceae</taxon>
        <taxon>Thermotomaculum</taxon>
    </lineage>
</organism>
<dbReference type="InterPro" id="IPR029045">
    <property type="entry name" value="ClpP/crotonase-like_dom_sf"/>
</dbReference>
<gene>
    <name evidence="7" type="primary">prc</name>
    <name evidence="7" type="ORF">TTHT_1588</name>
</gene>
<name>A0A7R6PG21_9BACT</name>
<dbReference type="EMBL" id="AP017470">
    <property type="protein sequence ID" value="BBB33078.1"/>
    <property type="molecule type" value="Genomic_DNA"/>
</dbReference>
<evidence type="ECO:0000256" key="1">
    <source>
        <dbReference type="ARBA" id="ARBA00009179"/>
    </source>
</evidence>
<dbReference type="SMART" id="SM00228">
    <property type="entry name" value="PDZ"/>
    <property type="match status" value="1"/>
</dbReference>
<protein>
    <submittedName>
        <fullName evidence="7">Carboxyl-terminal processing protease</fullName>
        <ecNumber evidence="7">3.4.21.102</ecNumber>
    </submittedName>
</protein>
<dbReference type="NCBIfam" id="TIGR00225">
    <property type="entry name" value="prc"/>
    <property type="match status" value="1"/>
</dbReference>
<dbReference type="PANTHER" id="PTHR32060">
    <property type="entry name" value="TAIL-SPECIFIC PROTEASE"/>
    <property type="match status" value="1"/>
</dbReference>
<dbReference type="GO" id="GO:0030288">
    <property type="term" value="C:outer membrane-bounded periplasmic space"/>
    <property type="evidence" value="ECO:0007669"/>
    <property type="project" value="TreeGrafter"/>
</dbReference>
<dbReference type="InterPro" id="IPR001478">
    <property type="entry name" value="PDZ"/>
</dbReference>
<evidence type="ECO:0000313" key="7">
    <source>
        <dbReference type="EMBL" id="BBB33078.1"/>
    </source>
</evidence>
<evidence type="ECO:0000256" key="4">
    <source>
        <dbReference type="ARBA" id="ARBA00022825"/>
    </source>
</evidence>
<dbReference type="KEGG" id="thyd:TTHT_1588"/>
<dbReference type="AlphaFoldDB" id="A0A7R6PG21"/>
<dbReference type="InterPro" id="IPR004447">
    <property type="entry name" value="Peptidase_S41A"/>
</dbReference>
<dbReference type="SUPFAM" id="SSF52096">
    <property type="entry name" value="ClpP/crotonase"/>
    <property type="match status" value="1"/>
</dbReference>
<dbReference type="CDD" id="cd06782">
    <property type="entry name" value="cpPDZ_CPP-like"/>
    <property type="match status" value="1"/>
</dbReference>
<dbReference type="Gene3D" id="2.30.42.10">
    <property type="match status" value="1"/>
</dbReference>
<dbReference type="PROSITE" id="PS50106">
    <property type="entry name" value="PDZ"/>
    <property type="match status" value="1"/>
</dbReference>
<comment type="similarity">
    <text evidence="1 5">Belongs to the peptidase S41A family.</text>
</comment>
<reference evidence="7 8" key="1">
    <citation type="journal article" date="2012" name="Extremophiles">
        <title>Thermotomaculum hydrothermale gen. nov., sp. nov., a novel heterotrophic thermophile within the phylum Acidobacteria from a deep-sea hydrothermal vent chimney in the Southern Okinawa Trough.</title>
        <authorList>
            <person name="Izumi H."/>
            <person name="Nunoura T."/>
            <person name="Miyazaki M."/>
            <person name="Mino S."/>
            <person name="Toki T."/>
            <person name="Takai K."/>
            <person name="Sako Y."/>
            <person name="Sawabe T."/>
            <person name="Nakagawa S."/>
        </authorList>
    </citation>
    <scope>NUCLEOTIDE SEQUENCE [LARGE SCALE GENOMIC DNA]</scope>
    <source>
        <strain evidence="7 8">AC55</strain>
    </source>
</reference>
<dbReference type="InterPro" id="IPR005151">
    <property type="entry name" value="Tail-specific_protease"/>
</dbReference>
<dbReference type="FunFam" id="2.30.42.10:FF:000063">
    <property type="entry name" value="Peptidase, S41 family"/>
    <property type="match status" value="1"/>
</dbReference>
<dbReference type="CDD" id="cd07560">
    <property type="entry name" value="Peptidase_S41_CPP"/>
    <property type="match status" value="1"/>
</dbReference>
<dbReference type="PANTHER" id="PTHR32060:SF30">
    <property type="entry name" value="CARBOXY-TERMINAL PROCESSING PROTEASE CTPA"/>
    <property type="match status" value="1"/>
</dbReference>
<sequence>MKKKILFPVVLLLTVFVGIFAVEYSKKVASLVDLGDFLKKNSVNEFTYKKFVEGSIDGMLSTLDPHSTFLNEEAYRRMTEEQRGKFYGVGMIISQRNGKITVIAPIANTPAAKAGIRSGDIIYAINGEPTEGMNVNDAVSKLRGKKGTKVVITIKRPGYKKLLTFTIMRAEIPERTVEYAFMVNKDTGYILVKSFGEKTGKEVYDALKKLQKQGMKKLILDLRNNPGGLLSSAVIVSDLFLPKGDLVVYIKGRTKEERSDYYARNNFGFENIPLVVLINRGSASGSEIVAGSIQDNDRGLIVGKTSWGKGLVQTVFEIEKKMALALTTAKYYTPSGRCIQRDYKTSFGDYFNPQLQTEEEKNENKPVFKTTKLKRTVYGGGGITPDYTVDSGKLSDFLVKLRFRDSAFFRFAVEYTNKHKDIKKSFVADDSVLDDFKSFLKKNGIDFTEKDIKDNLKLIKVLIEQEVLNIKFGLAEGTKRFLEVDKQFQKALELFPEAEALYKKAQKTKKK</sequence>
<accession>A0A7R6PG21</accession>
<dbReference type="Proteomes" id="UP000595564">
    <property type="component" value="Chromosome"/>
</dbReference>
<dbReference type="RefSeq" id="WP_201327377.1">
    <property type="nucleotide sequence ID" value="NZ_AP017470.1"/>
</dbReference>
<evidence type="ECO:0000259" key="6">
    <source>
        <dbReference type="PROSITE" id="PS50106"/>
    </source>
</evidence>
<keyword evidence="3 5" id="KW-0378">Hydrolase</keyword>
<keyword evidence="2 5" id="KW-0645">Protease</keyword>
<dbReference type="EC" id="3.4.21.102" evidence="7"/>
<dbReference type="SMART" id="SM00245">
    <property type="entry name" value="TSPc"/>
    <property type="match status" value="1"/>
</dbReference>
<evidence type="ECO:0000256" key="2">
    <source>
        <dbReference type="ARBA" id="ARBA00022670"/>
    </source>
</evidence>
<dbReference type="SUPFAM" id="SSF50156">
    <property type="entry name" value="PDZ domain-like"/>
    <property type="match status" value="1"/>
</dbReference>
<dbReference type="GO" id="GO:0004252">
    <property type="term" value="F:serine-type endopeptidase activity"/>
    <property type="evidence" value="ECO:0007669"/>
    <property type="project" value="UniProtKB-EC"/>
</dbReference>